<evidence type="ECO:0008006" key="5">
    <source>
        <dbReference type="Google" id="ProtNLM"/>
    </source>
</evidence>
<dbReference type="Gene3D" id="2.120.10.30">
    <property type="entry name" value="TolB, C-terminal domain"/>
    <property type="match status" value="1"/>
</dbReference>
<dbReference type="SUPFAM" id="SSF69304">
    <property type="entry name" value="Tricorn protease N-terminal domain"/>
    <property type="match status" value="1"/>
</dbReference>
<proteinExistence type="inferred from homology"/>
<dbReference type="STRING" id="1349421.OI18_02175"/>
<feature type="chain" id="PRO_5002135000" description="Biopolymer transporter TolR" evidence="2">
    <location>
        <begin position="19"/>
        <end position="508"/>
    </location>
</feature>
<feature type="signal peptide" evidence="2">
    <location>
        <begin position="1"/>
        <end position="18"/>
    </location>
</feature>
<comment type="similarity">
    <text evidence="1">Belongs to the TolB family.</text>
</comment>
<organism evidence="3 4">
    <name type="scientific">Flavihumibacter solisilvae</name>
    <dbReference type="NCBI Taxonomy" id="1349421"/>
    <lineage>
        <taxon>Bacteria</taxon>
        <taxon>Pseudomonadati</taxon>
        <taxon>Bacteroidota</taxon>
        <taxon>Chitinophagia</taxon>
        <taxon>Chitinophagales</taxon>
        <taxon>Chitinophagaceae</taxon>
        <taxon>Flavihumibacter</taxon>
    </lineage>
</organism>
<dbReference type="AlphaFoldDB" id="A0A0C1LLD9"/>
<dbReference type="PANTHER" id="PTHR36842:SF1">
    <property type="entry name" value="PROTEIN TOLB"/>
    <property type="match status" value="1"/>
</dbReference>
<keyword evidence="2" id="KW-0732">Signal</keyword>
<dbReference type="RefSeq" id="WP_039137048.1">
    <property type="nucleotide sequence ID" value="NZ_JSVC01000002.1"/>
</dbReference>
<reference evidence="3 4" key="1">
    <citation type="submission" date="2014-11" db="EMBL/GenBank/DDBJ databases">
        <title>Genome sequence of Flavihumibacter solisilvae 3-3.</title>
        <authorList>
            <person name="Zhou G."/>
            <person name="Li M."/>
            <person name="Wang G."/>
        </authorList>
    </citation>
    <scope>NUCLEOTIDE SEQUENCE [LARGE SCALE GENOMIC DNA]</scope>
    <source>
        <strain evidence="3 4">3-3</strain>
    </source>
</reference>
<dbReference type="EMBL" id="JSVC01000002">
    <property type="protein sequence ID" value="KIC96168.1"/>
    <property type="molecule type" value="Genomic_DNA"/>
</dbReference>
<dbReference type="InterPro" id="IPR011042">
    <property type="entry name" value="6-blade_b-propeller_TolB-like"/>
</dbReference>
<evidence type="ECO:0000256" key="1">
    <source>
        <dbReference type="ARBA" id="ARBA00009820"/>
    </source>
</evidence>
<gene>
    <name evidence="3" type="ORF">OI18_02175</name>
</gene>
<evidence type="ECO:0000313" key="4">
    <source>
        <dbReference type="Proteomes" id="UP000031408"/>
    </source>
</evidence>
<evidence type="ECO:0000256" key="2">
    <source>
        <dbReference type="SAM" id="SignalP"/>
    </source>
</evidence>
<keyword evidence="4" id="KW-1185">Reference proteome</keyword>
<dbReference type="InterPro" id="IPR011659">
    <property type="entry name" value="WD40"/>
</dbReference>
<dbReference type="Pfam" id="PF07676">
    <property type="entry name" value="PD40"/>
    <property type="match status" value="2"/>
</dbReference>
<evidence type="ECO:0000313" key="3">
    <source>
        <dbReference type="EMBL" id="KIC96168.1"/>
    </source>
</evidence>
<name>A0A0C1LLD9_9BACT</name>
<dbReference type="Proteomes" id="UP000031408">
    <property type="component" value="Unassembled WGS sequence"/>
</dbReference>
<dbReference type="OrthoDB" id="8432779at2"/>
<sequence>MKLTTVFFLALIQFTTVAGQTGGVFNYSVDIGNPKVKGTTDYDANGQSYRISGGGYNIWFGRDEFRYSYKKLKGDFILTANFRFEGEGKNPHRKLGWMVRADTSADAAHMTATVHGDGLVTMQWRRSKAAEMRDPEDQSFTKKSATQIIQLERLNGEFIMRVAHPGEPLEEVGRTEATDLPDDVIAGIFVCSHDENQLETAQAWNVRIERTVPDLHNGYRDGVLGSRLETMTVSDGRRKIVHEDDGRFEAPNWTSDNRLLINQGGLIWSLPSTGGKPEQVNTGIAKRNNNDHVISMDGKWLGISSHRDGFPGGGSTIYYLPLKGGEPKLVTDSTPSYLHGWSADAKEVVYTAQRTGHGPAYNIYRKNINGGKEVQLTHLKKGLADGPEYSPDGKWIYFNSTESGTMQIWRMKPDGGGKEQLTSDEYNNWFAHPSPDNKWIVFLSFPNTVNPTDHPFYKRVMLRLMPVTGGAPKVIAYMFGGQGTINTPSWSPDSRQIAFVSNSLSLGD</sequence>
<dbReference type="PANTHER" id="PTHR36842">
    <property type="entry name" value="PROTEIN TOLB HOMOLOG"/>
    <property type="match status" value="1"/>
</dbReference>
<accession>A0A0C1LLD9</accession>
<comment type="caution">
    <text evidence="3">The sequence shown here is derived from an EMBL/GenBank/DDBJ whole genome shotgun (WGS) entry which is preliminary data.</text>
</comment>
<protein>
    <recommendedName>
        <fullName evidence="5">Biopolymer transporter TolR</fullName>
    </recommendedName>
</protein>